<evidence type="ECO:0000313" key="1">
    <source>
        <dbReference type="EMBL" id="AGA80445.1"/>
    </source>
</evidence>
<protein>
    <submittedName>
        <fullName evidence="1">Uncharacterized protein</fullName>
    </submittedName>
</protein>
<organism evidence="1 2">
    <name type="scientific">Echinicola vietnamensis (strain DSM 17526 / LMG 23754 / KMM 6221)</name>
    <dbReference type="NCBI Taxonomy" id="926556"/>
    <lineage>
        <taxon>Bacteria</taxon>
        <taxon>Pseudomonadati</taxon>
        <taxon>Bacteroidota</taxon>
        <taxon>Cytophagia</taxon>
        <taxon>Cytophagales</taxon>
        <taxon>Cyclobacteriaceae</taxon>
        <taxon>Echinicola</taxon>
    </lineage>
</organism>
<evidence type="ECO:0000313" key="2">
    <source>
        <dbReference type="Proteomes" id="UP000010796"/>
    </source>
</evidence>
<gene>
    <name evidence="1" type="ordered locus">Echvi_4250</name>
</gene>
<reference evidence="2" key="1">
    <citation type="submission" date="2012-02" db="EMBL/GenBank/DDBJ databases">
        <title>The complete genome of Echinicola vietnamensis DSM 17526.</title>
        <authorList>
            <person name="Lucas S."/>
            <person name="Copeland A."/>
            <person name="Lapidus A."/>
            <person name="Glavina del Rio T."/>
            <person name="Dalin E."/>
            <person name="Tice H."/>
            <person name="Bruce D."/>
            <person name="Goodwin L."/>
            <person name="Pitluck S."/>
            <person name="Peters L."/>
            <person name="Ovchinnikova G."/>
            <person name="Teshima H."/>
            <person name="Kyrpides N."/>
            <person name="Mavromatis K."/>
            <person name="Ivanova N."/>
            <person name="Brettin T."/>
            <person name="Detter J.C."/>
            <person name="Han C."/>
            <person name="Larimer F."/>
            <person name="Land M."/>
            <person name="Hauser L."/>
            <person name="Markowitz V."/>
            <person name="Cheng J.-F."/>
            <person name="Hugenholtz P."/>
            <person name="Woyke T."/>
            <person name="Wu D."/>
            <person name="Brambilla E."/>
            <person name="Klenk H.-P."/>
            <person name="Eisen J.A."/>
        </authorList>
    </citation>
    <scope>NUCLEOTIDE SEQUENCE [LARGE SCALE GENOMIC DNA]</scope>
    <source>
        <strain evidence="2">DSM 17526 / LMG 23754 / KMM 6221</strain>
    </source>
</reference>
<dbReference type="HOGENOM" id="CLU_1793429_0_0_10"/>
<dbReference type="EMBL" id="CP003346">
    <property type="protein sequence ID" value="AGA80445.1"/>
    <property type="molecule type" value="Genomic_DNA"/>
</dbReference>
<name>L0G6G9_ECHVK</name>
<sequence>MECTPCISLNELINLGRTLTISGRLVFRFQREEMVEDTVQDLFVIIVADFMERDQKIDNPFYASDQHVAPRPFLESLDLKSLLIRLGDRGRAMDMVNHMVIGITGFSIRCSREPKLQFGRTWTLWFSIRVSCGKVLGNVAHDLC</sequence>
<dbReference type="AlphaFoldDB" id="L0G6G9"/>
<proteinExistence type="predicted"/>
<keyword evidence="2" id="KW-1185">Reference proteome</keyword>
<dbReference type="KEGG" id="evi:Echvi_4250"/>
<accession>L0G6G9</accession>
<dbReference type="Proteomes" id="UP000010796">
    <property type="component" value="Chromosome"/>
</dbReference>